<evidence type="ECO:0000313" key="2">
    <source>
        <dbReference type="Proteomes" id="UP000241690"/>
    </source>
</evidence>
<dbReference type="InterPro" id="IPR036864">
    <property type="entry name" value="Zn2-C6_fun-type_DNA-bd_sf"/>
</dbReference>
<dbReference type="Gene3D" id="4.10.240.10">
    <property type="entry name" value="Zn(2)-C6 fungal-type DNA-binding domain"/>
    <property type="match status" value="1"/>
</dbReference>
<reference evidence="1 2" key="1">
    <citation type="submission" date="2016-07" db="EMBL/GenBank/DDBJ databases">
        <title>Multiple horizontal gene transfer events from other fungi enriched the ability of initially mycotrophic Trichoderma (Ascomycota) to feed on dead plant biomass.</title>
        <authorList>
            <consortium name="DOE Joint Genome Institute"/>
            <person name="Aerts A."/>
            <person name="Atanasova L."/>
            <person name="Chenthamara K."/>
            <person name="Zhang J."/>
            <person name="Grujic M."/>
            <person name="Henrissat B."/>
            <person name="Kuo A."/>
            <person name="Salamov A."/>
            <person name="Lipzen A."/>
            <person name="Labutti K."/>
            <person name="Barry K."/>
            <person name="Miao Y."/>
            <person name="Rahimi M.J."/>
            <person name="Shen Q."/>
            <person name="Grigoriev I.V."/>
            <person name="Kubicek C.P."/>
            <person name="Druzhinina I.S."/>
        </authorList>
    </citation>
    <scope>NUCLEOTIDE SEQUENCE [LARGE SCALE GENOMIC DNA]</scope>
    <source>
        <strain evidence="1 2">CBS 226.95</strain>
    </source>
</reference>
<dbReference type="EMBL" id="KZ679681">
    <property type="protein sequence ID" value="PTB53682.1"/>
    <property type="molecule type" value="Genomic_DNA"/>
</dbReference>
<organism evidence="1 2">
    <name type="scientific">Trichoderma harzianum CBS 226.95</name>
    <dbReference type="NCBI Taxonomy" id="983964"/>
    <lineage>
        <taxon>Eukaryota</taxon>
        <taxon>Fungi</taxon>
        <taxon>Dikarya</taxon>
        <taxon>Ascomycota</taxon>
        <taxon>Pezizomycotina</taxon>
        <taxon>Sordariomycetes</taxon>
        <taxon>Hypocreomycetidae</taxon>
        <taxon>Hypocreales</taxon>
        <taxon>Hypocreaceae</taxon>
        <taxon>Trichoderma</taxon>
    </lineage>
</organism>
<dbReference type="GO" id="GO:0008270">
    <property type="term" value="F:zinc ion binding"/>
    <property type="evidence" value="ECO:0007669"/>
    <property type="project" value="InterPro"/>
</dbReference>
<accession>A0A2T4A9F7</accession>
<evidence type="ECO:0000313" key="1">
    <source>
        <dbReference type="EMBL" id="PTB53682.1"/>
    </source>
</evidence>
<dbReference type="GeneID" id="36624617"/>
<dbReference type="Proteomes" id="UP000241690">
    <property type="component" value="Unassembled WGS sequence"/>
</dbReference>
<gene>
    <name evidence="1" type="ORF">M431DRAFT_482551</name>
</gene>
<dbReference type="STRING" id="983964.A0A2T4A9F7"/>
<sequence length="146" mass="15942">MKGGGSDLNCPAHTADKRITSRLKCDRGHPCDNCAKRNQSQSCQYANPAVRNRTAQARRVTYSGDIAERNQSADSAAIRVGVPDNDGRQEDLSARTLLQEIGTPGTMHGDQMGTRWFDDTHWQAIMDDVGACGGLFSAAKLIQSRY</sequence>
<dbReference type="AlphaFoldDB" id="A0A2T4A9F7"/>
<name>A0A2T4A9F7_TRIHA</name>
<dbReference type="GO" id="GO:0000981">
    <property type="term" value="F:DNA-binding transcription factor activity, RNA polymerase II-specific"/>
    <property type="evidence" value="ECO:0007669"/>
    <property type="project" value="InterPro"/>
</dbReference>
<keyword evidence="2" id="KW-1185">Reference proteome</keyword>
<protein>
    <submittedName>
        <fullName evidence="1">Uncharacterized protein</fullName>
    </submittedName>
</protein>
<proteinExistence type="predicted"/>
<dbReference type="RefSeq" id="XP_024773359.1">
    <property type="nucleotide sequence ID" value="XM_024916048.1"/>
</dbReference>